<name>K0REQ5_THAOC</name>
<keyword evidence="2" id="KW-1185">Reference proteome</keyword>
<dbReference type="Proteomes" id="UP000266841">
    <property type="component" value="Unassembled WGS sequence"/>
</dbReference>
<protein>
    <submittedName>
        <fullName evidence="1">Uncharacterized protein</fullName>
    </submittedName>
</protein>
<evidence type="ECO:0000313" key="1">
    <source>
        <dbReference type="EMBL" id="EJK50699.1"/>
    </source>
</evidence>
<sequence length="202" mass="23152">MKLSSAALVPGAMGRKGFETRAATLHIERLRLHCSRERWRRDKVGLCPYERECLDWPPQRQAQVTYALVSAFIATKQWCKDKVRLCPYKRECLDTALLVGTSSKGSPNHLSEVEITTIEFWQDEYRVLITEVLSGDYITEDHSEGRLEVEYTLNRSCKNDQTSTSNVAMLRVEGLRSRRRRRGLLLPPLVLPCHPLVVPAEI</sequence>
<proteinExistence type="predicted"/>
<dbReference type="AlphaFoldDB" id="K0REQ5"/>
<dbReference type="EMBL" id="AGNL01043171">
    <property type="protein sequence ID" value="EJK50699.1"/>
    <property type="molecule type" value="Genomic_DNA"/>
</dbReference>
<evidence type="ECO:0000313" key="2">
    <source>
        <dbReference type="Proteomes" id="UP000266841"/>
    </source>
</evidence>
<gene>
    <name evidence="1" type="ORF">THAOC_30259</name>
</gene>
<comment type="caution">
    <text evidence="1">The sequence shown here is derived from an EMBL/GenBank/DDBJ whole genome shotgun (WGS) entry which is preliminary data.</text>
</comment>
<accession>K0REQ5</accession>
<reference evidence="1 2" key="1">
    <citation type="journal article" date="2012" name="Genome Biol.">
        <title>Genome and low-iron response of an oceanic diatom adapted to chronic iron limitation.</title>
        <authorList>
            <person name="Lommer M."/>
            <person name="Specht M."/>
            <person name="Roy A.S."/>
            <person name="Kraemer L."/>
            <person name="Andreson R."/>
            <person name="Gutowska M.A."/>
            <person name="Wolf J."/>
            <person name="Bergner S.V."/>
            <person name="Schilhabel M.B."/>
            <person name="Klostermeier U.C."/>
            <person name="Beiko R.G."/>
            <person name="Rosenstiel P."/>
            <person name="Hippler M."/>
            <person name="Laroche J."/>
        </authorList>
    </citation>
    <scope>NUCLEOTIDE SEQUENCE [LARGE SCALE GENOMIC DNA]</scope>
    <source>
        <strain evidence="1 2">CCMP1005</strain>
    </source>
</reference>
<organism evidence="1 2">
    <name type="scientific">Thalassiosira oceanica</name>
    <name type="common">Marine diatom</name>
    <dbReference type="NCBI Taxonomy" id="159749"/>
    <lineage>
        <taxon>Eukaryota</taxon>
        <taxon>Sar</taxon>
        <taxon>Stramenopiles</taxon>
        <taxon>Ochrophyta</taxon>
        <taxon>Bacillariophyta</taxon>
        <taxon>Coscinodiscophyceae</taxon>
        <taxon>Thalassiosirophycidae</taxon>
        <taxon>Thalassiosirales</taxon>
        <taxon>Thalassiosiraceae</taxon>
        <taxon>Thalassiosira</taxon>
    </lineage>
</organism>